<reference evidence="2 3" key="2">
    <citation type="submission" date="2015-05" db="EMBL/GenBank/DDBJ databases">
        <title>Distinctive expansion of gene families associated with plant cell wall degradation and secondary metabolism in the genomes of grapevine trunk pathogens.</title>
        <authorList>
            <person name="Lawrence D.P."/>
            <person name="Travadon R."/>
            <person name="Rolshausen P.E."/>
            <person name="Baumgartner K."/>
        </authorList>
    </citation>
    <scope>NUCLEOTIDE SEQUENCE [LARGE SCALE GENOMIC DNA]</scope>
    <source>
        <strain evidence="2">DS831</strain>
    </source>
</reference>
<name>A0A0G2E6K0_9PEZI</name>
<organism evidence="2 3">
    <name type="scientific">Diplodia seriata</name>
    <dbReference type="NCBI Taxonomy" id="420778"/>
    <lineage>
        <taxon>Eukaryota</taxon>
        <taxon>Fungi</taxon>
        <taxon>Dikarya</taxon>
        <taxon>Ascomycota</taxon>
        <taxon>Pezizomycotina</taxon>
        <taxon>Dothideomycetes</taxon>
        <taxon>Dothideomycetes incertae sedis</taxon>
        <taxon>Botryosphaeriales</taxon>
        <taxon>Botryosphaeriaceae</taxon>
        <taxon>Diplodia</taxon>
    </lineage>
</organism>
<dbReference type="AlphaFoldDB" id="A0A0G2E6K0"/>
<gene>
    <name evidence="2" type="ORF">UCDDS831_g06081</name>
</gene>
<accession>A0A0G2E6K0</accession>
<dbReference type="PANTHER" id="PTHR42085">
    <property type="entry name" value="F-BOX DOMAIN-CONTAINING PROTEIN"/>
    <property type="match status" value="1"/>
</dbReference>
<evidence type="ECO:0008006" key="4">
    <source>
        <dbReference type="Google" id="ProtNLM"/>
    </source>
</evidence>
<proteinExistence type="predicted"/>
<sequence length="279" mass="30479">MTDTITIYQQPHQIQLRAPSPPPPPSKSSPASSSSSLFDRLPTELRLQIYDLLFPDKPIRATTSTGNALRRDGASAAATTKLLRLNRAIHAEASAVLYAKSPFEVRVSPGGIALAGGRALTYADFDFGKRGGPAGKVHRVVGNSGACCDGVLGRAARLDVKVVAWVQHGVFERVCEYVRHLVERLVEAQGGEGKEVVLTDLRVGVEWHNGTTNFPVTHPTPQMARQLLEPFKQIRVTRNLDVGNVGTPRYFFGAPALAAVEEEQYRVLKEELKSSMMLR</sequence>
<dbReference type="EMBL" id="LAQI01000133">
    <property type="protein sequence ID" value="KKY18289.1"/>
    <property type="molecule type" value="Genomic_DNA"/>
</dbReference>
<reference evidence="2 3" key="1">
    <citation type="submission" date="2015-03" db="EMBL/GenBank/DDBJ databases">
        <authorList>
            <person name="Morales-Cruz A."/>
            <person name="Amrine K.C."/>
            <person name="Cantu D."/>
        </authorList>
    </citation>
    <scope>NUCLEOTIDE SEQUENCE [LARGE SCALE GENOMIC DNA]</scope>
    <source>
        <strain evidence="2">DS831</strain>
    </source>
</reference>
<dbReference type="PANTHER" id="PTHR42085:SF2">
    <property type="entry name" value="F-BOX DOMAIN-CONTAINING PROTEIN"/>
    <property type="match status" value="1"/>
</dbReference>
<protein>
    <recommendedName>
        <fullName evidence="4">F-box domain-containing protein</fullName>
    </recommendedName>
</protein>
<dbReference type="InterPro" id="IPR038883">
    <property type="entry name" value="AN11006-like"/>
</dbReference>
<comment type="caution">
    <text evidence="2">The sequence shown here is derived from an EMBL/GenBank/DDBJ whole genome shotgun (WGS) entry which is preliminary data.</text>
</comment>
<evidence type="ECO:0000313" key="3">
    <source>
        <dbReference type="Proteomes" id="UP000034182"/>
    </source>
</evidence>
<feature type="region of interest" description="Disordered" evidence="1">
    <location>
        <begin position="14"/>
        <end position="37"/>
    </location>
</feature>
<evidence type="ECO:0000256" key="1">
    <source>
        <dbReference type="SAM" id="MobiDB-lite"/>
    </source>
</evidence>
<dbReference type="Proteomes" id="UP000034182">
    <property type="component" value="Unassembled WGS sequence"/>
</dbReference>
<evidence type="ECO:0000313" key="2">
    <source>
        <dbReference type="EMBL" id="KKY18289.1"/>
    </source>
</evidence>